<evidence type="ECO:0000313" key="4">
    <source>
        <dbReference type="Proteomes" id="UP000050465"/>
    </source>
</evidence>
<proteinExistence type="predicted"/>
<organism evidence="3 4">
    <name type="scientific">Phormidesmis priestleyi Ana</name>
    <dbReference type="NCBI Taxonomy" id="1666911"/>
    <lineage>
        <taxon>Bacteria</taxon>
        <taxon>Bacillati</taxon>
        <taxon>Cyanobacteriota</taxon>
        <taxon>Cyanophyceae</taxon>
        <taxon>Leptolyngbyales</taxon>
        <taxon>Leptolyngbyaceae</taxon>
        <taxon>Phormidesmis</taxon>
    </lineage>
</organism>
<dbReference type="AlphaFoldDB" id="A0A0P7ZUH7"/>
<keyword evidence="2" id="KW-0812">Transmembrane</keyword>
<comment type="caution">
    <text evidence="3">The sequence shown here is derived from an EMBL/GenBank/DDBJ whole genome shotgun (WGS) entry which is preliminary data.</text>
</comment>
<gene>
    <name evidence="3" type="ORF">HLUCCA11_02210</name>
</gene>
<accession>A0A0P7ZUH7</accession>
<protein>
    <submittedName>
        <fullName evidence="3">Uncharacterized protein</fullName>
    </submittedName>
</protein>
<dbReference type="Proteomes" id="UP000050465">
    <property type="component" value="Unassembled WGS sequence"/>
</dbReference>
<reference evidence="3 4" key="1">
    <citation type="submission" date="2015-09" db="EMBL/GenBank/DDBJ databases">
        <title>Identification and resolution of microdiversity through metagenomic sequencing of parallel consortia.</title>
        <authorList>
            <person name="Nelson W.C."/>
            <person name="Romine M.F."/>
            <person name="Lindemann S.R."/>
        </authorList>
    </citation>
    <scope>NUCLEOTIDE SEQUENCE [LARGE SCALE GENOMIC DNA]</scope>
    <source>
        <strain evidence="3">Ana</strain>
    </source>
</reference>
<evidence type="ECO:0000313" key="3">
    <source>
        <dbReference type="EMBL" id="KPQ37268.1"/>
    </source>
</evidence>
<dbReference type="EMBL" id="LJZR01000002">
    <property type="protein sequence ID" value="KPQ37268.1"/>
    <property type="molecule type" value="Genomic_DNA"/>
</dbReference>
<name>A0A0P7ZUH7_9CYAN</name>
<sequence length="528" mass="57549">MNFTPNKVEQSIANKLHPRNPQKVLGKFLLMPVIAGGIVGATFGITQAVGISSSAIAQSWGINPPQSDTSQAQPTEPDGSSNAPSVSPSTRKVSPLVTNISEFEAYGEVIERTKSMIRDPEAQRLASEHGLQVLDITWEDTGRYDNSSVGPNISDMTIQVEHRDPRTGEAQLHLMPVIRYPNFSDLTADVPMQKLSVLTGNEKGEAVESTSLAEVLEDLRSYLSAPDSWKGDRTSLLAARDSHVLVSAQAAFLPIPKSGVATFNPVLFNYQSYPGDPAVLTILATREGTSTTIIDNQRDGFGAGRTWGQRLFFNKDGDRASLTGKRISDFNQEQTSPSNEGISLPPVEVTEADGVNMVMLIQVPLKQKDPFSSGSVASDSSLQSLEVLSAPMAVMSRAESNVEAAVIGHGPVEGPFTEIDDLAIERDPNFPIRVTVQFYKATDNGIVSEKDLADIDAQIQRIYDDADYVGSLVTDGRTRRPTEYDGEHTQPEDWWEAFWEHSANRQGLGRDAAIDLLRRLRGENGPKE</sequence>
<evidence type="ECO:0000256" key="1">
    <source>
        <dbReference type="SAM" id="MobiDB-lite"/>
    </source>
</evidence>
<dbReference type="PATRIC" id="fig|1666911.3.peg.1675"/>
<keyword evidence="2" id="KW-0472">Membrane</keyword>
<dbReference type="STRING" id="1666911.HLUCCA11_02210"/>
<keyword evidence="2" id="KW-1133">Transmembrane helix</keyword>
<feature type="transmembrane region" description="Helical" evidence="2">
    <location>
        <begin position="24"/>
        <end position="45"/>
    </location>
</feature>
<feature type="region of interest" description="Disordered" evidence="1">
    <location>
        <begin position="60"/>
        <end position="93"/>
    </location>
</feature>
<evidence type="ECO:0000256" key="2">
    <source>
        <dbReference type="SAM" id="Phobius"/>
    </source>
</evidence>